<evidence type="ECO:0000256" key="1">
    <source>
        <dbReference type="SAM" id="Phobius"/>
    </source>
</evidence>
<protein>
    <recommendedName>
        <fullName evidence="4">Ankyrin repeat-containing protein</fullName>
    </recommendedName>
</protein>
<proteinExistence type="predicted"/>
<reference evidence="2 3" key="1">
    <citation type="submission" date="2023-01" db="EMBL/GenBank/DDBJ databases">
        <title>Analysis of 21 Apiospora genomes using comparative genomics revels a genus with tremendous synthesis potential of carbohydrate active enzymes and secondary metabolites.</title>
        <authorList>
            <person name="Sorensen T."/>
        </authorList>
    </citation>
    <scope>NUCLEOTIDE SEQUENCE [LARGE SCALE GENOMIC DNA]</scope>
    <source>
        <strain evidence="2 3">CBS 117206</strain>
    </source>
</reference>
<keyword evidence="3" id="KW-1185">Reference proteome</keyword>
<keyword evidence="1" id="KW-0472">Membrane</keyword>
<sequence>MDEIIAFAFGLMSVASSTIFYLQHAFRSDDSKRKILPERLLRIYDLAPRYSSENNGVNMPGLVRVWTAPPSADEPLMPFTGPASQNHIRICVGQDIDFHEPVLGGSTAQGETAVLDTNSIAAHTQEQKRRGAFGLASLPPEYSSTRSRRGYSAICEQWLSNPSDVWWESTSSLSVKGRSSLFGLSKKFPGPVFARVGGSLDFAKSLIQVLRRVWITWDSAYEMLIMVVACSSEDSFQTRQFSKKKPELDSISAEAVRASFETYVKKLSDYSSTYQYLLSGDALDTVGKRKILLIWHSQIQLHAWTKSIEMIRTSYTEVRESLLDGRKFAMRSHLIDEIANDAYYYKELSFHAKEFTTAVESLLRSFAACYSDTSSDLQWQQGVRGIIAEMQGLCSSLNVQVDEIGRNLDHHLKYLELRRGIQEGNGLWILSIVASIFLPLSLASSILSMQTRFVNLGTLLYDFCGVVVLLITFVGFVIVVVRISASTGERLDDINPYPMLKKVLKAIIALSALFVWAIVLASFIVGMVQDLGMGALQSGISLLWLSLSLHAELEHLSTKFGLLAVEDSQRSEKPLQFLCRKHLWSLVSVVGRLIPQVVNMVEDGNHDTALSLAVRDGQVGLVKILLGAEAEQFPIDTPGSSAQILLDAGGPDIVKKFIANSSNSFRPLGLMATLPWDPEQSPAISNEGTPNEVELDKLKAASQYNKHTQDQEFDKLQLILSKGGQIPYDNTYDGTDQTAAVRQIRHKPSDDSSEDPWLWAMHTRDGTYANSPAEVFKDFARWKQFTLLMLTHEYPHREREVPSPSDEDIVLFKQWWNIGSKAVADLKDS</sequence>
<evidence type="ECO:0000313" key="2">
    <source>
        <dbReference type="EMBL" id="KAK8130674.1"/>
    </source>
</evidence>
<evidence type="ECO:0000313" key="3">
    <source>
        <dbReference type="Proteomes" id="UP001392437"/>
    </source>
</evidence>
<organism evidence="2 3">
    <name type="scientific">Apiospora kogelbergensis</name>
    <dbReference type="NCBI Taxonomy" id="1337665"/>
    <lineage>
        <taxon>Eukaryota</taxon>
        <taxon>Fungi</taxon>
        <taxon>Dikarya</taxon>
        <taxon>Ascomycota</taxon>
        <taxon>Pezizomycotina</taxon>
        <taxon>Sordariomycetes</taxon>
        <taxon>Xylariomycetidae</taxon>
        <taxon>Amphisphaeriales</taxon>
        <taxon>Apiosporaceae</taxon>
        <taxon>Apiospora</taxon>
    </lineage>
</organism>
<gene>
    <name evidence="2" type="ORF">PG999_003054</name>
</gene>
<name>A0AAW0R9V8_9PEZI</name>
<feature type="transmembrane region" description="Helical" evidence="1">
    <location>
        <begin position="459"/>
        <end position="483"/>
    </location>
</feature>
<dbReference type="AlphaFoldDB" id="A0AAW0R9V8"/>
<evidence type="ECO:0008006" key="4">
    <source>
        <dbReference type="Google" id="ProtNLM"/>
    </source>
</evidence>
<comment type="caution">
    <text evidence="2">The sequence shown here is derived from an EMBL/GenBank/DDBJ whole genome shotgun (WGS) entry which is preliminary data.</text>
</comment>
<dbReference type="EMBL" id="JAQQWP010000002">
    <property type="protein sequence ID" value="KAK8130674.1"/>
    <property type="molecule type" value="Genomic_DNA"/>
</dbReference>
<dbReference type="Proteomes" id="UP001392437">
    <property type="component" value="Unassembled WGS sequence"/>
</dbReference>
<feature type="transmembrane region" description="Helical" evidence="1">
    <location>
        <begin position="427"/>
        <end position="447"/>
    </location>
</feature>
<accession>A0AAW0R9V8</accession>
<keyword evidence="1" id="KW-0812">Transmembrane</keyword>
<feature type="transmembrane region" description="Helical" evidence="1">
    <location>
        <begin position="6"/>
        <end position="26"/>
    </location>
</feature>
<feature type="transmembrane region" description="Helical" evidence="1">
    <location>
        <begin position="503"/>
        <end position="525"/>
    </location>
</feature>
<keyword evidence="1" id="KW-1133">Transmembrane helix</keyword>